<evidence type="ECO:0000256" key="13">
    <source>
        <dbReference type="ARBA" id="ARBA00047594"/>
    </source>
</evidence>
<sequence length="271" mass="29802">MSQPLLVAAILGLVQGLTEFIPISSSGHLVIIRELMGWADQGNFFDAVLHLATLAAILIYFWRDWLGMLNAIFKKSPARAHQADRRLIGLIIIATIPALILGLWLEPWIGANFRGILPVALLMVVMSIIFWLVDHRSVLKHDLTKLNLARALGIGLAQAFAMLPGVSRSGSTIVTGLYMELKREAAAKFSFLMAAPTIALAGGYSLYRSIGEGAINSSDYLFWIVAFGVSLLSGWLAIRFLMNFLKTHSLDVFTYYLMIAGLALIGWHFLG</sequence>
<feature type="transmembrane region" description="Helical" evidence="14">
    <location>
        <begin position="220"/>
        <end position="241"/>
    </location>
</feature>
<organism evidence="15 16">
    <name type="scientific">candidate division Kazan bacterium RIFCSPLOWO2_01_FULL_48_13</name>
    <dbReference type="NCBI Taxonomy" id="1798539"/>
    <lineage>
        <taxon>Bacteria</taxon>
        <taxon>Bacteria division Kazan-3B-28</taxon>
    </lineage>
</organism>
<dbReference type="AlphaFoldDB" id="A0A1F4PN44"/>
<keyword evidence="14" id="KW-0573">Peptidoglycan synthesis</keyword>
<reference evidence="15 16" key="1">
    <citation type="journal article" date="2016" name="Nat. Commun.">
        <title>Thousands of microbial genomes shed light on interconnected biogeochemical processes in an aquifer system.</title>
        <authorList>
            <person name="Anantharaman K."/>
            <person name="Brown C.T."/>
            <person name="Hug L.A."/>
            <person name="Sharon I."/>
            <person name="Castelle C.J."/>
            <person name="Probst A.J."/>
            <person name="Thomas B.C."/>
            <person name="Singh A."/>
            <person name="Wilkins M.J."/>
            <person name="Karaoz U."/>
            <person name="Brodie E.L."/>
            <person name="Williams K.H."/>
            <person name="Hubbard S.S."/>
            <person name="Banfield J.F."/>
        </authorList>
    </citation>
    <scope>NUCLEOTIDE SEQUENCE [LARGE SCALE GENOMIC DNA]</scope>
</reference>
<comment type="similarity">
    <text evidence="2 14">Belongs to the UppP family.</text>
</comment>
<evidence type="ECO:0000256" key="8">
    <source>
        <dbReference type="ARBA" id="ARBA00022989"/>
    </source>
</evidence>
<feature type="transmembrane region" description="Helical" evidence="14">
    <location>
        <begin position="189"/>
        <end position="208"/>
    </location>
</feature>
<dbReference type="PANTHER" id="PTHR30622">
    <property type="entry name" value="UNDECAPRENYL-DIPHOSPHATASE"/>
    <property type="match status" value="1"/>
</dbReference>
<comment type="subcellular location">
    <subcellularLocation>
        <location evidence="1 14">Cell membrane</location>
        <topology evidence="1 14">Multi-pass membrane protein</topology>
    </subcellularLocation>
</comment>
<accession>A0A1F4PN44</accession>
<evidence type="ECO:0000313" key="15">
    <source>
        <dbReference type="EMBL" id="OGB85049.1"/>
    </source>
</evidence>
<dbReference type="PANTHER" id="PTHR30622:SF4">
    <property type="entry name" value="UNDECAPRENYL-DIPHOSPHATASE"/>
    <property type="match status" value="1"/>
</dbReference>
<keyword evidence="8 14" id="KW-1133">Transmembrane helix</keyword>
<dbReference type="Proteomes" id="UP000179010">
    <property type="component" value="Unassembled WGS sequence"/>
</dbReference>
<dbReference type="HAMAP" id="MF_01006">
    <property type="entry name" value="Undec_diphosphatase"/>
    <property type="match status" value="1"/>
</dbReference>
<dbReference type="GO" id="GO:0050380">
    <property type="term" value="F:undecaprenyl-diphosphatase activity"/>
    <property type="evidence" value="ECO:0007669"/>
    <property type="project" value="UniProtKB-UniRule"/>
</dbReference>
<evidence type="ECO:0000256" key="4">
    <source>
        <dbReference type="ARBA" id="ARBA00021581"/>
    </source>
</evidence>
<evidence type="ECO:0000256" key="11">
    <source>
        <dbReference type="ARBA" id="ARBA00032707"/>
    </source>
</evidence>
<dbReference type="EMBL" id="METE01000011">
    <property type="protein sequence ID" value="OGB85049.1"/>
    <property type="molecule type" value="Genomic_DNA"/>
</dbReference>
<evidence type="ECO:0000256" key="12">
    <source>
        <dbReference type="ARBA" id="ARBA00032932"/>
    </source>
</evidence>
<dbReference type="NCBIfam" id="TIGR00753">
    <property type="entry name" value="undec_PP_bacA"/>
    <property type="match status" value="1"/>
</dbReference>
<keyword evidence="6 14" id="KW-0812">Transmembrane</keyword>
<dbReference type="GO" id="GO:0008360">
    <property type="term" value="P:regulation of cell shape"/>
    <property type="evidence" value="ECO:0007669"/>
    <property type="project" value="UniProtKB-KW"/>
</dbReference>
<gene>
    <name evidence="14" type="primary">uppP</name>
    <name evidence="15" type="ORF">A2994_00330</name>
</gene>
<name>A0A1F4PN44_UNCK3</name>
<evidence type="ECO:0000256" key="5">
    <source>
        <dbReference type="ARBA" id="ARBA00022475"/>
    </source>
</evidence>
<dbReference type="Pfam" id="PF02673">
    <property type="entry name" value="BacA"/>
    <property type="match status" value="1"/>
</dbReference>
<evidence type="ECO:0000256" key="14">
    <source>
        <dbReference type="HAMAP-Rule" id="MF_01006"/>
    </source>
</evidence>
<keyword evidence="9 14" id="KW-0472">Membrane</keyword>
<evidence type="ECO:0000256" key="3">
    <source>
        <dbReference type="ARBA" id="ARBA00012374"/>
    </source>
</evidence>
<feature type="transmembrane region" description="Helical" evidence="14">
    <location>
        <begin position="44"/>
        <end position="66"/>
    </location>
</feature>
<dbReference type="GO" id="GO:0005886">
    <property type="term" value="C:plasma membrane"/>
    <property type="evidence" value="ECO:0007669"/>
    <property type="project" value="UniProtKB-SubCell"/>
</dbReference>
<keyword evidence="14" id="KW-0133">Cell shape</keyword>
<keyword evidence="10 14" id="KW-0046">Antibiotic resistance</keyword>
<evidence type="ECO:0000256" key="1">
    <source>
        <dbReference type="ARBA" id="ARBA00004651"/>
    </source>
</evidence>
<dbReference type="EC" id="3.6.1.27" evidence="3 14"/>
<comment type="miscellaneous">
    <text evidence="14">Bacitracin is thought to be involved in the inhibition of peptidoglycan synthesis by sequestering undecaprenyl diphosphate, thereby reducing the pool of lipid carrier available.</text>
</comment>
<evidence type="ECO:0000256" key="9">
    <source>
        <dbReference type="ARBA" id="ARBA00023136"/>
    </source>
</evidence>
<dbReference type="GO" id="GO:0071555">
    <property type="term" value="P:cell wall organization"/>
    <property type="evidence" value="ECO:0007669"/>
    <property type="project" value="UniProtKB-KW"/>
</dbReference>
<feature type="transmembrane region" description="Helical" evidence="14">
    <location>
        <begin position="253"/>
        <end position="270"/>
    </location>
</feature>
<feature type="transmembrane region" description="Helical" evidence="14">
    <location>
        <begin position="111"/>
        <end position="133"/>
    </location>
</feature>
<protein>
    <recommendedName>
        <fullName evidence="4 14">Undecaprenyl-diphosphatase</fullName>
        <ecNumber evidence="3 14">3.6.1.27</ecNumber>
    </recommendedName>
    <alternativeName>
        <fullName evidence="12 14">Bacitracin resistance protein</fullName>
    </alternativeName>
    <alternativeName>
        <fullName evidence="11 14">Undecaprenyl pyrophosphate phosphatase</fullName>
    </alternativeName>
</protein>
<keyword evidence="5 14" id="KW-1003">Cell membrane</keyword>
<comment type="function">
    <text evidence="14">Catalyzes the dephosphorylation of undecaprenyl diphosphate (UPP). Confers resistance to bacitracin.</text>
</comment>
<evidence type="ECO:0000256" key="6">
    <source>
        <dbReference type="ARBA" id="ARBA00022692"/>
    </source>
</evidence>
<proteinExistence type="inferred from homology"/>
<evidence type="ECO:0000313" key="16">
    <source>
        <dbReference type="Proteomes" id="UP000179010"/>
    </source>
</evidence>
<dbReference type="GO" id="GO:0009252">
    <property type="term" value="P:peptidoglycan biosynthetic process"/>
    <property type="evidence" value="ECO:0007669"/>
    <property type="project" value="UniProtKB-KW"/>
</dbReference>
<evidence type="ECO:0000256" key="10">
    <source>
        <dbReference type="ARBA" id="ARBA00023251"/>
    </source>
</evidence>
<dbReference type="InterPro" id="IPR003824">
    <property type="entry name" value="UppP"/>
</dbReference>
<comment type="catalytic activity">
    <reaction evidence="13 14">
        <text>di-trans,octa-cis-undecaprenyl diphosphate + H2O = di-trans,octa-cis-undecaprenyl phosphate + phosphate + H(+)</text>
        <dbReference type="Rhea" id="RHEA:28094"/>
        <dbReference type="ChEBI" id="CHEBI:15377"/>
        <dbReference type="ChEBI" id="CHEBI:15378"/>
        <dbReference type="ChEBI" id="CHEBI:43474"/>
        <dbReference type="ChEBI" id="CHEBI:58405"/>
        <dbReference type="ChEBI" id="CHEBI:60392"/>
        <dbReference type="EC" id="3.6.1.27"/>
    </reaction>
</comment>
<dbReference type="STRING" id="1798539.A2994_00330"/>
<comment type="caution">
    <text evidence="15">The sequence shown here is derived from an EMBL/GenBank/DDBJ whole genome shotgun (WGS) entry which is preliminary data.</text>
</comment>
<keyword evidence="14" id="KW-0961">Cell wall biogenesis/degradation</keyword>
<evidence type="ECO:0000256" key="2">
    <source>
        <dbReference type="ARBA" id="ARBA00010621"/>
    </source>
</evidence>
<keyword evidence="7 14" id="KW-0378">Hydrolase</keyword>
<evidence type="ECO:0000256" key="7">
    <source>
        <dbReference type="ARBA" id="ARBA00022801"/>
    </source>
</evidence>
<feature type="transmembrane region" description="Helical" evidence="14">
    <location>
        <begin position="87"/>
        <end position="105"/>
    </location>
</feature>
<dbReference type="GO" id="GO:0046677">
    <property type="term" value="P:response to antibiotic"/>
    <property type="evidence" value="ECO:0007669"/>
    <property type="project" value="UniProtKB-UniRule"/>
</dbReference>